<dbReference type="InterPro" id="IPR002403">
    <property type="entry name" value="Cyt_P450_E_grp-IV"/>
</dbReference>
<dbReference type="AlphaFoldDB" id="A0A423VC60"/>
<name>A0A423VC60_9PEZI</name>
<dbReference type="InterPro" id="IPR017972">
    <property type="entry name" value="Cyt_P450_CS"/>
</dbReference>
<comment type="similarity">
    <text evidence="2 9">Belongs to the cytochrome P450 family.</text>
</comment>
<keyword evidence="7 9" id="KW-0503">Monooxygenase</keyword>
<gene>
    <name evidence="10" type="ORF">VPNG_10289</name>
</gene>
<evidence type="ECO:0000256" key="7">
    <source>
        <dbReference type="ARBA" id="ARBA00023033"/>
    </source>
</evidence>
<dbReference type="SUPFAM" id="SSF48264">
    <property type="entry name" value="Cytochrome P450"/>
    <property type="match status" value="1"/>
</dbReference>
<evidence type="ECO:0000256" key="4">
    <source>
        <dbReference type="ARBA" id="ARBA00022723"/>
    </source>
</evidence>
<dbReference type="PANTHER" id="PTHR46206">
    <property type="entry name" value="CYTOCHROME P450"/>
    <property type="match status" value="1"/>
</dbReference>
<keyword evidence="4 8" id="KW-0479">Metal-binding</keyword>
<evidence type="ECO:0000256" key="2">
    <source>
        <dbReference type="ARBA" id="ARBA00010617"/>
    </source>
</evidence>
<evidence type="ECO:0000256" key="1">
    <source>
        <dbReference type="ARBA" id="ARBA00001971"/>
    </source>
</evidence>
<dbReference type="GO" id="GO:0016705">
    <property type="term" value="F:oxidoreductase activity, acting on paired donors, with incorporation or reduction of molecular oxygen"/>
    <property type="evidence" value="ECO:0007669"/>
    <property type="project" value="InterPro"/>
</dbReference>
<dbReference type="STRING" id="1230097.A0A423VC60"/>
<evidence type="ECO:0000256" key="3">
    <source>
        <dbReference type="ARBA" id="ARBA00022617"/>
    </source>
</evidence>
<dbReference type="GO" id="GO:0004497">
    <property type="term" value="F:monooxygenase activity"/>
    <property type="evidence" value="ECO:0007669"/>
    <property type="project" value="UniProtKB-KW"/>
</dbReference>
<keyword evidence="3 8" id="KW-0349">Heme</keyword>
<proteinExistence type="inferred from homology"/>
<dbReference type="CDD" id="cd11041">
    <property type="entry name" value="CYP503A1-like"/>
    <property type="match status" value="1"/>
</dbReference>
<keyword evidence="6 8" id="KW-0408">Iron</keyword>
<dbReference type="GO" id="GO:0020037">
    <property type="term" value="F:heme binding"/>
    <property type="evidence" value="ECO:0007669"/>
    <property type="project" value="InterPro"/>
</dbReference>
<reference evidence="10 11" key="1">
    <citation type="submission" date="2015-09" db="EMBL/GenBank/DDBJ databases">
        <title>Host preference determinants of Valsa canker pathogens revealed by comparative genomics.</title>
        <authorList>
            <person name="Yin Z."/>
            <person name="Huang L."/>
        </authorList>
    </citation>
    <scope>NUCLEOTIDE SEQUENCE [LARGE SCALE GENOMIC DNA]</scope>
    <source>
        <strain evidence="10 11">SXYLt</strain>
    </source>
</reference>
<keyword evidence="11" id="KW-1185">Reference proteome</keyword>
<dbReference type="Pfam" id="PF00067">
    <property type="entry name" value="p450"/>
    <property type="match status" value="1"/>
</dbReference>
<dbReference type="PRINTS" id="PR00465">
    <property type="entry name" value="EP450IV"/>
</dbReference>
<accession>A0A423VC60</accession>
<dbReference type="PROSITE" id="PS00086">
    <property type="entry name" value="CYTOCHROME_P450"/>
    <property type="match status" value="1"/>
</dbReference>
<evidence type="ECO:0000313" key="11">
    <source>
        <dbReference type="Proteomes" id="UP000285146"/>
    </source>
</evidence>
<dbReference type="EMBL" id="LKEB01000119">
    <property type="protein sequence ID" value="ROV88397.1"/>
    <property type="molecule type" value="Genomic_DNA"/>
</dbReference>
<dbReference type="InterPro" id="IPR001128">
    <property type="entry name" value="Cyt_P450"/>
</dbReference>
<protein>
    <recommendedName>
        <fullName evidence="12">Cytochrome P450</fullName>
    </recommendedName>
</protein>
<dbReference type="PANTHER" id="PTHR46206:SF1">
    <property type="entry name" value="P450, PUTATIVE (EUROFUNG)-RELATED"/>
    <property type="match status" value="1"/>
</dbReference>
<dbReference type="OrthoDB" id="1844152at2759"/>
<dbReference type="Gene3D" id="1.10.630.10">
    <property type="entry name" value="Cytochrome P450"/>
    <property type="match status" value="1"/>
</dbReference>
<organism evidence="10 11">
    <name type="scientific">Cytospora leucostoma</name>
    <dbReference type="NCBI Taxonomy" id="1230097"/>
    <lineage>
        <taxon>Eukaryota</taxon>
        <taxon>Fungi</taxon>
        <taxon>Dikarya</taxon>
        <taxon>Ascomycota</taxon>
        <taxon>Pezizomycotina</taxon>
        <taxon>Sordariomycetes</taxon>
        <taxon>Sordariomycetidae</taxon>
        <taxon>Diaporthales</taxon>
        <taxon>Cytosporaceae</taxon>
        <taxon>Cytospora</taxon>
    </lineage>
</organism>
<evidence type="ECO:0008006" key="12">
    <source>
        <dbReference type="Google" id="ProtNLM"/>
    </source>
</evidence>
<dbReference type="GO" id="GO:0005506">
    <property type="term" value="F:iron ion binding"/>
    <property type="evidence" value="ECO:0007669"/>
    <property type="project" value="InterPro"/>
</dbReference>
<comment type="cofactor">
    <cofactor evidence="1 8">
        <name>heme</name>
        <dbReference type="ChEBI" id="CHEBI:30413"/>
    </cofactor>
</comment>
<keyword evidence="5 9" id="KW-0560">Oxidoreductase</keyword>
<dbReference type="InterPro" id="IPR036396">
    <property type="entry name" value="Cyt_P450_sf"/>
</dbReference>
<evidence type="ECO:0000256" key="9">
    <source>
        <dbReference type="RuleBase" id="RU000461"/>
    </source>
</evidence>
<evidence type="ECO:0000256" key="5">
    <source>
        <dbReference type="ARBA" id="ARBA00023002"/>
    </source>
</evidence>
<evidence type="ECO:0000256" key="6">
    <source>
        <dbReference type="ARBA" id="ARBA00023004"/>
    </source>
</evidence>
<evidence type="ECO:0000313" key="10">
    <source>
        <dbReference type="EMBL" id="ROV88397.1"/>
    </source>
</evidence>
<dbReference type="Proteomes" id="UP000285146">
    <property type="component" value="Unassembled WGS sequence"/>
</dbReference>
<comment type="caution">
    <text evidence="10">The sequence shown here is derived from an EMBL/GenBank/DDBJ whole genome shotgun (WGS) entry which is preliminary data.</text>
</comment>
<sequence length="538" mass="59730">MNIFIAVFTGGLLLTYYGITKFFGNLGGTSSIQFAEEIDVMGPRKEFLSVARASVRQIFGGISTLLEGYHKYAQNGKPYIVYDASARQELLLPVEHVSWFASQPDSQMSSYGVRQERHAVKYLHMGIEQATTMHFIERISGDALARNLHLLQPPMYAELQRCIDGIFGSSATCSNEGEWIDVKVYSAFEDIVFPAMTRALLGLELSRDNHFLGVFRRYIMALGLGTIFVGELPKLLKGVVARVVRLPLLYYRNKTLGILTPVVQRELTRLDEMPVDENDPNKEYNFIWQCAKVSEKNTVGGVGTRASAAVIAEWIMSLGFAGSSSTVIQATNLLLDMANCPAEDQVVQRLRQEAQSVLVNHESDAHDNPGKETNDSMWHLAAPFKNMPLADSLIRESLRFHPILIKGLTKEVVAKDGIALPGSTVRMPAGSWVGVPVLGIHRDERFYTDPQVYQPFRYVDSAESVNAGKPTPTYLGFGYGKHACPGRWFAVLMLKMIVAYIVLNYDIEAGTVPPKMSVLGDAALPPMSTTIRVRKRKA</sequence>
<feature type="binding site" description="axial binding residue" evidence="8">
    <location>
        <position position="484"/>
    </location>
    <ligand>
        <name>heme</name>
        <dbReference type="ChEBI" id="CHEBI:30413"/>
    </ligand>
    <ligandPart>
        <name>Fe</name>
        <dbReference type="ChEBI" id="CHEBI:18248"/>
    </ligandPart>
</feature>
<evidence type="ECO:0000256" key="8">
    <source>
        <dbReference type="PIRSR" id="PIRSR602403-1"/>
    </source>
</evidence>
<dbReference type="InParanoid" id="A0A423VC60"/>